<dbReference type="EC" id="3.4.23.36" evidence="9"/>
<dbReference type="PANTHER" id="PTHR33695">
    <property type="entry name" value="LIPOPROTEIN SIGNAL PEPTIDASE"/>
    <property type="match status" value="1"/>
</dbReference>
<name>A0ABV8UCQ9_9PROT</name>
<dbReference type="PANTHER" id="PTHR33695:SF1">
    <property type="entry name" value="LIPOPROTEIN SIGNAL PEPTIDASE"/>
    <property type="match status" value="1"/>
</dbReference>
<evidence type="ECO:0000313" key="13">
    <source>
        <dbReference type="EMBL" id="MFC4348950.1"/>
    </source>
</evidence>
<comment type="caution">
    <text evidence="9">Lacks conserved residue(s) required for the propagation of feature annotation.</text>
</comment>
<dbReference type="HAMAP" id="MF_00161">
    <property type="entry name" value="LspA"/>
    <property type="match status" value="1"/>
</dbReference>
<keyword evidence="5 9" id="KW-0064">Aspartyl protease</keyword>
<feature type="region of interest" description="Disordered" evidence="12">
    <location>
        <begin position="156"/>
        <end position="177"/>
    </location>
</feature>
<dbReference type="Proteomes" id="UP001595776">
    <property type="component" value="Unassembled WGS sequence"/>
</dbReference>
<gene>
    <name evidence="9 13" type="primary">lspA</name>
    <name evidence="13" type="ORF">ACFO5Q_13940</name>
</gene>
<comment type="catalytic activity">
    <reaction evidence="9 10">
        <text>Release of signal peptides from bacterial membrane prolipoproteins. Hydrolyzes -Xaa-Yaa-Zaa-|-(S,diacylglyceryl)Cys-, in which Xaa is hydrophobic (preferably Leu), and Yaa (Ala or Ser) and Zaa (Gly or Ala) have small, neutral side chains.</text>
        <dbReference type="EC" id="3.4.23.36"/>
    </reaction>
</comment>
<comment type="subcellular location">
    <subcellularLocation>
        <location evidence="9">Cell membrane</location>
        <topology evidence="9">Multi-pass membrane protein</topology>
    </subcellularLocation>
</comment>
<proteinExistence type="inferred from homology"/>
<evidence type="ECO:0000256" key="10">
    <source>
        <dbReference type="RuleBase" id="RU000594"/>
    </source>
</evidence>
<dbReference type="PROSITE" id="PS00855">
    <property type="entry name" value="SPASE_II"/>
    <property type="match status" value="1"/>
</dbReference>
<dbReference type="Pfam" id="PF01252">
    <property type="entry name" value="Peptidase_A8"/>
    <property type="match status" value="1"/>
</dbReference>
<dbReference type="RefSeq" id="WP_068143644.1">
    <property type="nucleotide sequence ID" value="NZ_JBHSCR010000014.1"/>
</dbReference>
<evidence type="ECO:0000256" key="12">
    <source>
        <dbReference type="SAM" id="MobiDB-lite"/>
    </source>
</evidence>
<reference evidence="14" key="1">
    <citation type="journal article" date="2019" name="Int. J. Syst. Evol. Microbiol.">
        <title>The Global Catalogue of Microorganisms (GCM) 10K type strain sequencing project: providing services to taxonomists for standard genome sequencing and annotation.</title>
        <authorList>
            <consortium name="The Broad Institute Genomics Platform"/>
            <consortium name="The Broad Institute Genome Sequencing Center for Infectious Disease"/>
            <person name="Wu L."/>
            <person name="Ma J."/>
        </authorList>
    </citation>
    <scope>NUCLEOTIDE SEQUENCE [LARGE SCALE GENOMIC DNA]</scope>
    <source>
        <strain evidence="14">CGMCC 1.15304</strain>
    </source>
</reference>
<keyword evidence="7 9" id="KW-1133">Transmembrane helix</keyword>
<keyword evidence="4 9" id="KW-0812">Transmembrane</keyword>
<keyword evidence="8 9" id="KW-0472">Membrane</keyword>
<feature type="transmembrane region" description="Helical" evidence="9">
    <location>
        <begin position="94"/>
        <end position="113"/>
    </location>
</feature>
<evidence type="ECO:0000256" key="4">
    <source>
        <dbReference type="ARBA" id="ARBA00022692"/>
    </source>
</evidence>
<feature type="active site" evidence="9">
    <location>
        <position position="137"/>
    </location>
</feature>
<organism evidence="13 14">
    <name type="scientific">Kordiimonas lipolytica</name>
    <dbReference type="NCBI Taxonomy" id="1662421"/>
    <lineage>
        <taxon>Bacteria</taxon>
        <taxon>Pseudomonadati</taxon>
        <taxon>Pseudomonadota</taxon>
        <taxon>Alphaproteobacteria</taxon>
        <taxon>Kordiimonadales</taxon>
        <taxon>Kordiimonadaceae</taxon>
        <taxon>Kordiimonas</taxon>
    </lineage>
</organism>
<feature type="transmembrane region" description="Helical" evidence="9">
    <location>
        <begin position="65"/>
        <end position="82"/>
    </location>
</feature>
<evidence type="ECO:0000256" key="6">
    <source>
        <dbReference type="ARBA" id="ARBA00022801"/>
    </source>
</evidence>
<dbReference type="GO" id="GO:0004190">
    <property type="term" value="F:aspartic-type endopeptidase activity"/>
    <property type="evidence" value="ECO:0007669"/>
    <property type="project" value="UniProtKB-EC"/>
</dbReference>
<comment type="similarity">
    <text evidence="1 9 11">Belongs to the peptidase A8 family.</text>
</comment>
<evidence type="ECO:0000256" key="9">
    <source>
        <dbReference type="HAMAP-Rule" id="MF_00161"/>
    </source>
</evidence>
<keyword evidence="14" id="KW-1185">Reference proteome</keyword>
<keyword evidence="3 9" id="KW-0645">Protease</keyword>
<keyword evidence="2 9" id="KW-1003">Cell membrane</keyword>
<evidence type="ECO:0000313" key="14">
    <source>
        <dbReference type="Proteomes" id="UP001595776"/>
    </source>
</evidence>
<accession>A0ABV8UCQ9</accession>
<sequence length="177" mass="19165">MAGPYFRKGLLAAAGLLVADQLSKWWILEGLRLPEKGSIELLPFLNFSMVWNRGISMGIPLGESLGRWGIIVLTGLISLWVAKWLFDTAKKVEAWGLALILGGAIGNIIDRFLHGAVVDFVHLHALGYSFYVFNVADAAITIGVVLLLIDGLRPDKKGPKNAQKVGDSTADHKGESS</sequence>
<dbReference type="EMBL" id="JBHSCR010000014">
    <property type="protein sequence ID" value="MFC4348950.1"/>
    <property type="molecule type" value="Genomic_DNA"/>
</dbReference>
<evidence type="ECO:0000256" key="8">
    <source>
        <dbReference type="ARBA" id="ARBA00023136"/>
    </source>
</evidence>
<evidence type="ECO:0000256" key="5">
    <source>
        <dbReference type="ARBA" id="ARBA00022750"/>
    </source>
</evidence>
<evidence type="ECO:0000256" key="2">
    <source>
        <dbReference type="ARBA" id="ARBA00022475"/>
    </source>
</evidence>
<evidence type="ECO:0000256" key="1">
    <source>
        <dbReference type="ARBA" id="ARBA00006139"/>
    </source>
</evidence>
<feature type="active site" evidence="9">
    <location>
        <position position="119"/>
    </location>
</feature>
<protein>
    <recommendedName>
        <fullName evidence="9">Lipoprotein signal peptidase</fullName>
        <ecNumber evidence="9">3.4.23.36</ecNumber>
    </recommendedName>
    <alternativeName>
        <fullName evidence="9">Prolipoprotein signal peptidase</fullName>
    </alternativeName>
    <alternativeName>
        <fullName evidence="9">Signal peptidase II</fullName>
        <shortName evidence="9">SPase II</shortName>
    </alternativeName>
</protein>
<evidence type="ECO:0000256" key="7">
    <source>
        <dbReference type="ARBA" id="ARBA00022989"/>
    </source>
</evidence>
<dbReference type="NCBIfam" id="TIGR00077">
    <property type="entry name" value="lspA"/>
    <property type="match status" value="1"/>
</dbReference>
<comment type="pathway">
    <text evidence="9">Protein modification; lipoprotein biosynthesis (signal peptide cleavage).</text>
</comment>
<keyword evidence="6 9" id="KW-0378">Hydrolase</keyword>
<comment type="caution">
    <text evidence="13">The sequence shown here is derived from an EMBL/GenBank/DDBJ whole genome shotgun (WGS) entry which is preliminary data.</text>
</comment>
<dbReference type="InterPro" id="IPR001872">
    <property type="entry name" value="Peptidase_A8"/>
</dbReference>
<comment type="function">
    <text evidence="9 10">This protein specifically catalyzes the removal of signal peptides from prolipoproteins.</text>
</comment>
<feature type="transmembrane region" description="Helical" evidence="9">
    <location>
        <begin position="125"/>
        <end position="149"/>
    </location>
</feature>
<evidence type="ECO:0000256" key="11">
    <source>
        <dbReference type="RuleBase" id="RU004181"/>
    </source>
</evidence>
<evidence type="ECO:0000256" key="3">
    <source>
        <dbReference type="ARBA" id="ARBA00022670"/>
    </source>
</evidence>
<dbReference type="PRINTS" id="PR00781">
    <property type="entry name" value="LIPOSIGPTASE"/>
</dbReference>